<evidence type="ECO:0000256" key="1">
    <source>
        <dbReference type="ARBA" id="ARBA00023122"/>
    </source>
</evidence>
<feature type="domain" description="CBS" evidence="3">
    <location>
        <begin position="148"/>
        <end position="206"/>
    </location>
</feature>
<organism evidence="4 6">
    <name type="scientific">Aliarcobacter trophiarum LMG 25534</name>
    <dbReference type="NCBI Taxonomy" id="1032241"/>
    <lineage>
        <taxon>Bacteria</taxon>
        <taxon>Pseudomonadati</taxon>
        <taxon>Campylobacterota</taxon>
        <taxon>Epsilonproteobacteria</taxon>
        <taxon>Campylobacterales</taxon>
        <taxon>Arcobacteraceae</taxon>
        <taxon>Aliarcobacter</taxon>
    </lineage>
</organism>
<dbReference type="EMBL" id="PDKD01000015">
    <property type="protein sequence ID" value="RXJ89949.1"/>
    <property type="molecule type" value="Genomic_DNA"/>
</dbReference>
<feature type="domain" description="CBS" evidence="3">
    <location>
        <begin position="79"/>
        <end position="136"/>
    </location>
</feature>
<dbReference type="RefSeq" id="WP_115428083.1">
    <property type="nucleotide sequence ID" value="NZ_CP031367.1"/>
</dbReference>
<protein>
    <submittedName>
        <fullName evidence="4">CBS domain-containing protein</fullName>
    </submittedName>
</protein>
<gene>
    <name evidence="4" type="ORF">ATR_0682</name>
    <name evidence="5" type="ORF">CRU87_08150</name>
</gene>
<dbReference type="InterPro" id="IPR046342">
    <property type="entry name" value="CBS_dom_sf"/>
</dbReference>
<dbReference type="Proteomes" id="UP000289132">
    <property type="component" value="Unassembled WGS sequence"/>
</dbReference>
<evidence type="ECO:0000259" key="3">
    <source>
        <dbReference type="PROSITE" id="PS51371"/>
    </source>
</evidence>
<dbReference type="PANTHER" id="PTHR43080">
    <property type="entry name" value="CBS DOMAIN-CONTAINING PROTEIN CBSX3, MITOCHONDRIAL"/>
    <property type="match status" value="1"/>
</dbReference>
<dbReference type="PROSITE" id="PS51371">
    <property type="entry name" value="CBS"/>
    <property type="match status" value="2"/>
</dbReference>
<dbReference type="Proteomes" id="UP000254504">
    <property type="component" value="Chromosome"/>
</dbReference>
<dbReference type="KEGG" id="atp:ATR_0682"/>
<dbReference type="Gene3D" id="3.10.580.10">
    <property type="entry name" value="CBS-domain"/>
    <property type="match status" value="2"/>
</dbReference>
<evidence type="ECO:0000256" key="2">
    <source>
        <dbReference type="PROSITE-ProRule" id="PRU00703"/>
    </source>
</evidence>
<evidence type="ECO:0000313" key="7">
    <source>
        <dbReference type="Proteomes" id="UP000289132"/>
    </source>
</evidence>
<dbReference type="InterPro" id="IPR000644">
    <property type="entry name" value="CBS_dom"/>
</dbReference>
<dbReference type="SUPFAM" id="SSF54631">
    <property type="entry name" value="CBS-domain pair"/>
    <property type="match status" value="1"/>
</dbReference>
<accession>A0AAD0QIY8</accession>
<sequence>MFAIYNNGTIDFKSRSENNHELKSILPSSATKLDVTDEEIKDFSQELKGNSETVKHINSYKKVANLDNLEPVYKVKDIMTKEVFHATTSATLEDLYYFIIEKKVSQIPITIFGKKIVGIVNKKLILSLIMNHKDDVTDILKRKIDDIYLPEVLTADPEADVRQVVKVMLDLRLDAIPIVDEHDTLLGIVSKTDILKAVANFPKLQLWS</sequence>
<name>A0AAD0QIY8_9BACT</name>
<dbReference type="Pfam" id="PF00571">
    <property type="entry name" value="CBS"/>
    <property type="match status" value="2"/>
</dbReference>
<keyword evidence="1 2" id="KW-0129">CBS domain</keyword>
<dbReference type="SMART" id="SM00116">
    <property type="entry name" value="CBS"/>
    <property type="match status" value="2"/>
</dbReference>
<dbReference type="EMBL" id="CP031367">
    <property type="protein sequence ID" value="AXK48551.1"/>
    <property type="molecule type" value="Genomic_DNA"/>
</dbReference>
<evidence type="ECO:0000313" key="5">
    <source>
        <dbReference type="EMBL" id="RXJ89949.1"/>
    </source>
</evidence>
<evidence type="ECO:0000313" key="6">
    <source>
        <dbReference type="Proteomes" id="UP000254504"/>
    </source>
</evidence>
<dbReference type="AlphaFoldDB" id="A0AAD0QIY8"/>
<dbReference type="PANTHER" id="PTHR43080:SF2">
    <property type="entry name" value="CBS DOMAIN-CONTAINING PROTEIN"/>
    <property type="match status" value="1"/>
</dbReference>
<reference evidence="5 7" key="1">
    <citation type="submission" date="2017-10" db="EMBL/GenBank/DDBJ databases">
        <title>Genomics of the genus Arcobacter.</title>
        <authorList>
            <person name="Perez-Cataluna A."/>
            <person name="Figueras M.J."/>
        </authorList>
    </citation>
    <scope>NUCLEOTIDE SEQUENCE [LARGE SCALE GENOMIC DNA]</scope>
    <source>
        <strain evidence="5 7">LMG 25534</strain>
    </source>
</reference>
<proteinExistence type="predicted"/>
<keyword evidence="7" id="KW-1185">Reference proteome</keyword>
<dbReference type="InterPro" id="IPR051257">
    <property type="entry name" value="Diverse_CBS-Domain"/>
</dbReference>
<reference evidence="4 6" key="2">
    <citation type="submission" date="2018-07" db="EMBL/GenBank/DDBJ databases">
        <title>Complete genome of the Arcobacter trophiarum type strain LMG 25534.</title>
        <authorList>
            <person name="Miller W.G."/>
            <person name="Yee E."/>
        </authorList>
    </citation>
    <scope>NUCLEOTIDE SEQUENCE [LARGE SCALE GENOMIC DNA]</scope>
    <source>
        <strain evidence="4 6">LMG 25534</strain>
    </source>
</reference>
<evidence type="ECO:0000313" key="4">
    <source>
        <dbReference type="EMBL" id="AXK48551.1"/>
    </source>
</evidence>